<evidence type="ECO:0000313" key="13">
    <source>
        <dbReference type="Proteomes" id="UP000483820"/>
    </source>
</evidence>
<dbReference type="GO" id="GO:0003993">
    <property type="term" value="F:acid phosphatase activity"/>
    <property type="evidence" value="ECO:0007669"/>
    <property type="project" value="UniProtKB-EC"/>
</dbReference>
<dbReference type="Pfam" id="PF00328">
    <property type="entry name" value="His_Phos_2"/>
    <property type="match status" value="1"/>
</dbReference>
<reference evidence="11" key="1">
    <citation type="submission" date="2017-08" db="EMBL/GenBank/DDBJ databases">
        <authorList>
            <person name="de Groot N.N."/>
        </authorList>
    </citation>
    <scope>NUCLEOTIDE SEQUENCE [LARGE SCALE GENOMIC DNA]</scope>
    <source>
        <strain evidence="11">PX439</strain>
    </source>
</reference>
<keyword evidence="8" id="KW-1133">Transmembrane helix</keyword>
<dbReference type="AlphaFoldDB" id="A0A261B637"/>
<dbReference type="Proteomes" id="UP000216624">
    <property type="component" value="Unassembled WGS sequence"/>
</dbReference>
<evidence type="ECO:0000256" key="3">
    <source>
        <dbReference type="ARBA" id="ARBA00012646"/>
    </source>
</evidence>
<proteinExistence type="inferred from homology"/>
<comment type="caution">
    <text evidence="11">The sequence shown here is derived from an EMBL/GenBank/DDBJ whole genome shotgun (WGS) entry which is preliminary data.</text>
</comment>
<dbReference type="Proteomes" id="UP000483820">
    <property type="component" value="Chromosome X"/>
</dbReference>
<dbReference type="SUPFAM" id="SSF53254">
    <property type="entry name" value="Phosphoglycerate mutase-like"/>
    <property type="match status" value="1"/>
</dbReference>
<dbReference type="CDD" id="cd07061">
    <property type="entry name" value="HP_HAP_like"/>
    <property type="match status" value="1"/>
</dbReference>
<keyword evidence="5" id="KW-0378">Hydrolase</keyword>
<keyword evidence="6" id="KW-1015">Disulfide bond</keyword>
<dbReference type="PANTHER" id="PTHR11567:SF211">
    <property type="entry name" value="PROSTATIC ACID PHOSPHATASE"/>
    <property type="match status" value="1"/>
</dbReference>
<dbReference type="InterPro" id="IPR000560">
    <property type="entry name" value="His_Pase_clade-2"/>
</dbReference>
<evidence type="ECO:0000256" key="6">
    <source>
        <dbReference type="ARBA" id="ARBA00023157"/>
    </source>
</evidence>
<dbReference type="EMBL" id="NMWX01000001">
    <property type="protein sequence ID" value="OZG05791.1"/>
    <property type="molecule type" value="Genomic_DNA"/>
</dbReference>
<sequence>MRVLFYVFILVIIAAIQAQLISVHVIFRHGARAPVLNVTSEEAKSYFYRGLGQLTDEGIEQAKLIGKVLKDRYVNSFVDSRMLPTQLLFRSSPVERCLMTIQTVGSTMFPNATPPVQTMPRPDDFLLVPKLDCSFQIDEWALFFNLTEEERDKARKNPWFVSDKALRKATSKSVTLQERSEENLPALILEKEAGLAVPAWFNEEAYKESLHVFYSALSVMASVGEYKSSKGIRIKAGLLLDKIFNDIQEKIRCHEKKSVNRISCDQKKLQIFSSHDLLILPLLEALGIREDVLGKELPPEFLSAIVIETMLVDNVPFVKIFYRGNPREITLRDVTGLVRNCPPKQPLCPADLFTSCCGEFITADPKSECYEEPSTQSPNEWAMTPISWILFGISIVLILILIVMSYLVIRYKNRSVVTIKKVCLEN</sequence>
<protein>
    <recommendedName>
        <fullName evidence="3">acid phosphatase</fullName>
        <ecNumber evidence="3">3.1.3.2</ecNumber>
    </recommendedName>
</protein>
<keyword evidence="8" id="KW-0812">Transmembrane</keyword>
<dbReference type="PANTHER" id="PTHR11567">
    <property type="entry name" value="ACID PHOSPHATASE-RELATED"/>
    <property type="match status" value="1"/>
</dbReference>
<keyword evidence="4 9" id="KW-0732">Signal</keyword>
<feature type="signal peptide" evidence="9">
    <location>
        <begin position="1"/>
        <end position="18"/>
    </location>
</feature>
<evidence type="ECO:0000256" key="8">
    <source>
        <dbReference type="SAM" id="Phobius"/>
    </source>
</evidence>
<accession>A0A261B637</accession>
<evidence type="ECO:0000256" key="2">
    <source>
        <dbReference type="ARBA" id="ARBA00005375"/>
    </source>
</evidence>
<keyword evidence="12" id="KW-1185">Reference proteome</keyword>
<dbReference type="PROSITE" id="PS00616">
    <property type="entry name" value="HIS_ACID_PHOSPHAT_1"/>
    <property type="match status" value="1"/>
</dbReference>
<keyword evidence="8" id="KW-0472">Membrane</keyword>
<gene>
    <name evidence="11" type="ORF">FL82_00824</name>
    <name evidence="10" type="ORF">GCK72_024086</name>
</gene>
<organism evidence="11 12">
    <name type="scientific">Caenorhabditis remanei</name>
    <name type="common">Caenorhabditis vulgaris</name>
    <dbReference type="NCBI Taxonomy" id="31234"/>
    <lineage>
        <taxon>Eukaryota</taxon>
        <taxon>Metazoa</taxon>
        <taxon>Ecdysozoa</taxon>
        <taxon>Nematoda</taxon>
        <taxon>Chromadorea</taxon>
        <taxon>Rhabditida</taxon>
        <taxon>Rhabditina</taxon>
        <taxon>Rhabditomorpha</taxon>
        <taxon>Rhabditoidea</taxon>
        <taxon>Rhabditidae</taxon>
        <taxon>Peloderinae</taxon>
        <taxon>Caenorhabditis</taxon>
    </lineage>
</organism>
<feature type="transmembrane region" description="Helical" evidence="8">
    <location>
        <begin position="386"/>
        <end position="409"/>
    </location>
</feature>
<comment type="catalytic activity">
    <reaction evidence="1">
        <text>a phosphate monoester + H2O = an alcohol + phosphate</text>
        <dbReference type="Rhea" id="RHEA:15017"/>
        <dbReference type="ChEBI" id="CHEBI:15377"/>
        <dbReference type="ChEBI" id="CHEBI:30879"/>
        <dbReference type="ChEBI" id="CHEBI:43474"/>
        <dbReference type="ChEBI" id="CHEBI:67140"/>
        <dbReference type="EC" id="3.1.3.2"/>
    </reaction>
</comment>
<feature type="chain" id="PRO_5044571753" description="acid phosphatase" evidence="9">
    <location>
        <begin position="19"/>
        <end position="426"/>
    </location>
</feature>
<evidence type="ECO:0000256" key="7">
    <source>
        <dbReference type="ARBA" id="ARBA00023180"/>
    </source>
</evidence>
<reference evidence="12" key="2">
    <citation type="submission" date="2017-08" db="EMBL/GenBank/DDBJ databases">
        <authorList>
            <person name="Fierst J.L."/>
        </authorList>
    </citation>
    <scope>NUCLEOTIDE SEQUENCE [LARGE SCALE GENOMIC DNA]</scope>
    <source>
        <strain evidence="12">PX439</strain>
    </source>
</reference>
<evidence type="ECO:0000256" key="4">
    <source>
        <dbReference type="ARBA" id="ARBA00022729"/>
    </source>
</evidence>
<dbReference type="Gene3D" id="3.40.50.1240">
    <property type="entry name" value="Phosphoglycerate mutase-like"/>
    <property type="match status" value="1"/>
</dbReference>
<reference evidence="10 13" key="3">
    <citation type="submission" date="2019-12" db="EMBL/GenBank/DDBJ databases">
        <title>Chromosome-level assembly of the Caenorhabditis remanei genome.</title>
        <authorList>
            <person name="Teterina A.A."/>
            <person name="Willis J.H."/>
            <person name="Phillips P.C."/>
        </authorList>
    </citation>
    <scope>NUCLEOTIDE SEQUENCE [LARGE SCALE GENOMIC DNA]</scope>
    <source>
        <strain evidence="10 13">PX506</strain>
        <tissue evidence="10">Whole organism</tissue>
    </source>
</reference>
<dbReference type="InterPro" id="IPR033379">
    <property type="entry name" value="Acid_Pase_AS"/>
</dbReference>
<evidence type="ECO:0000256" key="5">
    <source>
        <dbReference type="ARBA" id="ARBA00022801"/>
    </source>
</evidence>
<dbReference type="InterPro" id="IPR029033">
    <property type="entry name" value="His_PPase_superfam"/>
</dbReference>
<evidence type="ECO:0000313" key="12">
    <source>
        <dbReference type="Proteomes" id="UP000216624"/>
    </source>
</evidence>
<name>A0A261B637_CAERE</name>
<feature type="non-terminal residue" evidence="11">
    <location>
        <position position="1"/>
    </location>
</feature>
<evidence type="ECO:0000313" key="10">
    <source>
        <dbReference type="EMBL" id="KAF1747621.1"/>
    </source>
</evidence>
<evidence type="ECO:0000256" key="9">
    <source>
        <dbReference type="SAM" id="SignalP"/>
    </source>
</evidence>
<evidence type="ECO:0000256" key="1">
    <source>
        <dbReference type="ARBA" id="ARBA00000032"/>
    </source>
</evidence>
<keyword evidence="7" id="KW-0325">Glycoprotein</keyword>
<comment type="similarity">
    <text evidence="2">Belongs to the histidine acid phosphatase family.</text>
</comment>
<dbReference type="EC" id="3.1.3.2" evidence="3"/>
<dbReference type="InterPro" id="IPR050645">
    <property type="entry name" value="Histidine_acid_phosphatase"/>
</dbReference>
<dbReference type="EMBL" id="WUAV01000006">
    <property type="protein sequence ID" value="KAF1747621.1"/>
    <property type="molecule type" value="Genomic_DNA"/>
</dbReference>
<evidence type="ECO:0000313" key="11">
    <source>
        <dbReference type="EMBL" id="OZG05791.1"/>
    </source>
</evidence>